<name>A0A6P7TZU8_9MOLL</name>
<dbReference type="AlphaFoldDB" id="A0A6P7TZU8"/>
<dbReference type="GO" id="GO:0003924">
    <property type="term" value="F:GTPase activity"/>
    <property type="evidence" value="ECO:0007669"/>
    <property type="project" value="InterPro"/>
</dbReference>
<dbReference type="SMART" id="SM00175">
    <property type="entry name" value="RAB"/>
    <property type="match status" value="1"/>
</dbReference>
<accession>A0A6P7TZU8</accession>
<dbReference type="SMART" id="SM00173">
    <property type="entry name" value="RAS"/>
    <property type="match status" value="1"/>
</dbReference>
<keyword evidence="1" id="KW-0547">Nucleotide-binding</keyword>
<dbReference type="RefSeq" id="XP_029654792.1">
    <property type="nucleotide sequence ID" value="XM_029798932.1"/>
</dbReference>
<dbReference type="PANTHER" id="PTHR24072">
    <property type="entry name" value="RHO FAMILY GTPASE"/>
    <property type="match status" value="1"/>
</dbReference>
<dbReference type="Proteomes" id="UP000515154">
    <property type="component" value="Unplaced"/>
</dbReference>
<dbReference type="PROSITE" id="PS51419">
    <property type="entry name" value="RAB"/>
    <property type="match status" value="1"/>
</dbReference>
<dbReference type="InterPro" id="IPR001806">
    <property type="entry name" value="Small_GTPase"/>
</dbReference>
<evidence type="ECO:0000313" key="3">
    <source>
        <dbReference type="Proteomes" id="UP000515154"/>
    </source>
</evidence>
<dbReference type="GO" id="GO:0005525">
    <property type="term" value="F:GTP binding"/>
    <property type="evidence" value="ECO:0007669"/>
    <property type="project" value="UniProtKB-KW"/>
</dbReference>
<dbReference type="InterPro" id="IPR027417">
    <property type="entry name" value="P-loop_NTPase"/>
</dbReference>
<dbReference type="SMART" id="SM00174">
    <property type="entry name" value="RHO"/>
    <property type="match status" value="1"/>
</dbReference>
<reference evidence="4" key="1">
    <citation type="submission" date="2025-08" db="UniProtKB">
        <authorList>
            <consortium name="RefSeq"/>
        </authorList>
    </citation>
    <scope>IDENTIFICATION</scope>
</reference>
<protein>
    <submittedName>
        <fullName evidence="4">GTP-binding protein RHO4-like</fullName>
    </submittedName>
</protein>
<evidence type="ECO:0000313" key="4">
    <source>
        <dbReference type="RefSeq" id="XP_029654792.1"/>
    </source>
</evidence>
<dbReference type="Gene3D" id="3.40.50.300">
    <property type="entry name" value="P-loop containing nucleotide triphosphate hydrolases"/>
    <property type="match status" value="1"/>
</dbReference>
<dbReference type="SUPFAM" id="SSF52540">
    <property type="entry name" value="P-loop containing nucleoside triphosphate hydrolases"/>
    <property type="match status" value="1"/>
</dbReference>
<dbReference type="Pfam" id="PF00071">
    <property type="entry name" value="Ras"/>
    <property type="match status" value="1"/>
</dbReference>
<dbReference type="CDD" id="cd00157">
    <property type="entry name" value="Rho"/>
    <property type="match status" value="1"/>
</dbReference>
<dbReference type="GO" id="GO:0007264">
    <property type="term" value="P:small GTPase-mediated signal transduction"/>
    <property type="evidence" value="ECO:0007669"/>
    <property type="project" value="InterPro"/>
</dbReference>
<keyword evidence="3" id="KW-1185">Reference proteome</keyword>
<dbReference type="InterPro" id="IPR003578">
    <property type="entry name" value="Small_GTPase_Rho"/>
</dbReference>
<evidence type="ECO:0000256" key="2">
    <source>
        <dbReference type="ARBA" id="ARBA00023134"/>
    </source>
</evidence>
<keyword evidence="2" id="KW-0342">GTP-binding</keyword>
<evidence type="ECO:0000256" key="1">
    <source>
        <dbReference type="ARBA" id="ARBA00022741"/>
    </source>
</evidence>
<proteinExistence type="predicted"/>
<dbReference type="InterPro" id="IPR005225">
    <property type="entry name" value="Small_GTP-bd"/>
</dbReference>
<sequence>MSSTYLKIVIVGDGACGKTCMLISYKEGTFLQEHIPTIFENYSKNYVLSLWDTAGQEAYERLRPLSYSGADLVIICYSVNCIDSLKNVPQYWIPEDDAIARHKQAILSRSSHDTQFCVFCKYEFVQDDSKCHCRFSPS</sequence>
<dbReference type="PROSITE" id="PS51420">
    <property type="entry name" value="RHO"/>
    <property type="match status" value="1"/>
</dbReference>
<gene>
    <name evidence="4" type="primary">LOC115228327</name>
</gene>
<dbReference type="KEGG" id="osn:115228327"/>
<dbReference type="PRINTS" id="PR00449">
    <property type="entry name" value="RASTRNSFRMNG"/>
</dbReference>
<organism evidence="3 4">
    <name type="scientific">Octopus sinensis</name>
    <name type="common">East Asian common octopus</name>
    <dbReference type="NCBI Taxonomy" id="2607531"/>
    <lineage>
        <taxon>Eukaryota</taxon>
        <taxon>Metazoa</taxon>
        <taxon>Spiralia</taxon>
        <taxon>Lophotrochozoa</taxon>
        <taxon>Mollusca</taxon>
        <taxon>Cephalopoda</taxon>
        <taxon>Coleoidea</taxon>
        <taxon>Octopodiformes</taxon>
        <taxon>Octopoda</taxon>
        <taxon>Incirrata</taxon>
        <taxon>Octopodidae</taxon>
        <taxon>Octopus</taxon>
    </lineage>
</organism>
<dbReference type="NCBIfam" id="TIGR00231">
    <property type="entry name" value="small_GTP"/>
    <property type="match status" value="1"/>
</dbReference>